<dbReference type="InterPro" id="IPR006059">
    <property type="entry name" value="SBP"/>
</dbReference>
<reference evidence="6" key="1">
    <citation type="journal article" date="2019" name="Int. J. Syst. Evol. Microbiol.">
        <title>The Global Catalogue of Microorganisms (GCM) 10K type strain sequencing project: providing services to taxonomists for standard genome sequencing and annotation.</title>
        <authorList>
            <consortium name="The Broad Institute Genomics Platform"/>
            <consortium name="The Broad Institute Genome Sequencing Center for Infectious Disease"/>
            <person name="Wu L."/>
            <person name="Ma J."/>
        </authorList>
    </citation>
    <scope>NUCLEOTIDE SEQUENCE [LARGE SCALE GENOMIC DNA]</scope>
    <source>
        <strain evidence="6">CGMCC 1.15180</strain>
    </source>
</reference>
<proteinExistence type="inferred from homology"/>
<evidence type="ECO:0000313" key="6">
    <source>
        <dbReference type="Proteomes" id="UP001596139"/>
    </source>
</evidence>
<evidence type="ECO:0000256" key="3">
    <source>
        <dbReference type="ARBA" id="ARBA00022729"/>
    </source>
</evidence>
<keyword evidence="2" id="KW-0813">Transport</keyword>
<protein>
    <submittedName>
        <fullName evidence="5">ABC transporter substrate-binding protein</fullName>
    </submittedName>
</protein>
<evidence type="ECO:0000256" key="2">
    <source>
        <dbReference type="ARBA" id="ARBA00022448"/>
    </source>
</evidence>
<gene>
    <name evidence="5" type="ORF">ACFP4F_28305</name>
</gene>
<comment type="similarity">
    <text evidence="1">Belongs to the bacterial solute-binding protein 1 family.</text>
</comment>
<dbReference type="EMBL" id="JBHSPX010000008">
    <property type="protein sequence ID" value="MFC6066425.1"/>
    <property type="molecule type" value="Genomic_DNA"/>
</dbReference>
<evidence type="ECO:0000256" key="1">
    <source>
        <dbReference type="ARBA" id="ARBA00008520"/>
    </source>
</evidence>
<evidence type="ECO:0000313" key="5">
    <source>
        <dbReference type="EMBL" id="MFC6066425.1"/>
    </source>
</evidence>
<keyword evidence="3 4" id="KW-0732">Signal</keyword>
<dbReference type="SUPFAM" id="SSF53850">
    <property type="entry name" value="Periplasmic binding protein-like II"/>
    <property type="match status" value="1"/>
</dbReference>
<dbReference type="RefSeq" id="WP_031061882.1">
    <property type="nucleotide sequence ID" value="NZ_JBHSPX010000008.1"/>
</dbReference>
<dbReference type="Gene3D" id="3.40.190.10">
    <property type="entry name" value="Periplasmic binding protein-like II"/>
    <property type="match status" value="2"/>
</dbReference>
<accession>A0ABW1MSQ2</accession>
<feature type="signal peptide" evidence="4">
    <location>
        <begin position="1"/>
        <end position="29"/>
    </location>
</feature>
<dbReference type="InterPro" id="IPR006061">
    <property type="entry name" value="SBP_1_CS"/>
</dbReference>
<comment type="caution">
    <text evidence="5">The sequence shown here is derived from an EMBL/GenBank/DDBJ whole genome shotgun (WGS) entry which is preliminary data.</text>
</comment>
<keyword evidence="6" id="KW-1185">Reference proteome</keyword>
<evidence type="ECO:0000256" key="4">
    <source>
        <dbReference type="SAM" id="SignalP"/>
    </source>
</evidence>
<dbReference type="PANTHER" id="PTHR43649">
    <property type="entry name" value="ARABINOSE-BINDING PROTEIN-RELATED"/>
    <property type="match status" value="1"/>
</dbReference>
<dbReference type="Proteomes" id="UP001596139">
    <property type="component" value="Unassembled WGS sequence"/>
</dbReference>
<dbReference type="PROSITE" id="PS01037">
    <property type="entry name" value="SBP_BACTERIAL_1"/>
    <property type="match status" value="1"/>
</dbReference>
<dbReference type="PROSITE" id="PS51257">
    <property type="entry name" value="PROKAR_LIPOPROTEIN"/>
    <property type="match status" value="1"/>
</dbReference>
<dbReference type="InterPro" id="IPR050490">
    <property type="entry name" value="Bact_solute-bd_prot1"/>
</dbReference>
<organism evidence="5 6">
    <name type="scientific">Streptomyces ochraceiscleroticus</name>
    <dbReference type="NCBI Taxonomy" id="47761"/>
    <lineage>
        <taxon>Bacteria</taxon>
        <taxon>Bacillati</taxon>
        <taxon>Actinomycetota</taxon>
        <taxon>Actinomycetes</taxon>
        <taxon>Kitasatosporales</taxon>
        <taxon>Streptomycetaceae</taxon>
        <taxon>Streptomyces</taxon>
    </lineage>
</organism>
<feature type="chain" id="PRO_5047461575" evidence="4">
    <location>
        <begin position="30"/>
        <end position="419"/>
    </location>
</feature>
<dbReference type="Pfam" id="PF01547">
    <property type="entry name" value="SBP_bac_1"/>
    <property type="match status" value="1"/>
</dbReference>
<sequence>MTRARGSAAIAACLATVLLSACGSSPSQRNDAPPRNAPVTLDFFQFKSEAVGTFDKLIAGFEARHPGIKVNQHHVPEPDTAIRARLVKDNVPDVITLNGNSTFGELASAGVFYDFAREKALDNVTPGVRKVLSDLGTASEGEINGLPLASNASVVIYNKELFAKYGVEVPRTWNELVSAAKTFKKAGVTPFYGSLKDAWTSLPALNQLAANIPPRDFWQDRRAGRTSFGKEYPEVAHKLADIYRYTQKDTFSRDYNAGNRDFAKGAAAMYVQGSAALPPIKSFKPKFGLGTFPLPAGNDPGATRLVSGVDVALTMGRHPEHPKESLEFINYLMRPEVVSAYAEEQSAIPPLKGTAPSDPALKPLLPYVTRGRITGFPDHQIPLAVKLEAVTQQFLIDGRRTAYLRTLDSEYTKVLGRRS</sequence>
<name>A0ABW1MSQ2_9ACTN</name>